<dbReference type="Proteomes" id="UP000483362">
    <property type="component" value="Unassembled WGS sequence"/>
</dbReference>
<dbReference type="AlphaFoldDB" id="A0A6L5XEY0"/>
<organism evidence="2 3">
    <name type="scientific">Sodaliphilus pleomorphus</name>
    <dbReference type="NCBI Taxonomy" id="2606626"/>
    <lineage>
        <taxon>Bacteria</taxon>
        <taxon>Pseudomonadati</taxon>
        <taxon>Bacteroidota</taxon>
        <taxon>Bacteroidia</taxon>
        <taxon>Bacteroidales</taxon>
        <taxon>Muribaculaceae</taxon>
        <taxon>Sodaliphilus</taxon>
    </lineage>
</organism>
<evidence type="ECO:0000313" key="2">
    <source>
        <dbReference type="EMBL" id="MSS17744.1"/>
    </source>
</evidence>
<evidence type="ECO:0000256" key="1">
    <source>
        <dbReference type="SAM" id="MobiDB-lite"/>
    </source>
</evidence>
<reference evidence="2 3" key="1">
    <citation type="submission" date="2019-08" db="EMBL/GenBank/DDBJ databases">
        <title>In-depth cultivation of the pig gut microbiome towards novel bacterial diversity and tailored functional studies.</title>
        <authorList>
            <person name="Wylensek D."/>
            <person name="Hitch T.C.A."/>
            <person name="Clavel T."/>
        </authorList>
    </citation>
    <scope>NUCLEOTIDE SEQUENCE [LARGE SCALE GENOMIC DNA]</scope>
    <source>
        <strain evidence="2 3">Oil-RF-744-WCA-WT-10</strain>
    </source>
</reference>
<proteinExistence type="predicted"/>
<protein>
    <submittedName>
        <fullName evidence="2">Uncharacterized protein</fullName>
    </submittedName>
</protein>
<accession>A0A6L5XEY0</accession>
<name>A0A6L5XEY0_9BACT</name>
<comment type="caution">
    <text evidence="2">The sequence shown here is derived from an EMBL/GenBank/DDBJ whole genome shotgun (WGS) entry which is preliminary data.</text>
</comment>
<sequence length="84" mass="9308">MKGQEEMGDRGSYSAIYGKSGGIPPEKREYSCVGVIGHIKVIQSEIPPTTILRGIRIQRTLLTLHIQKNVIALRQFITTEITGL</sequence>
<feature type="region of interest" description="Disordered" evidence="1">
    <location>
        <begin position="1"/>
        <end position="26"/>
    </location>
</feature>
<evidence type="ECO:0000313" key="3">
    <source>
        <dbReference type="Proteomes" id="UP000483362"/>
    </source>
</evidence>
<gene>
    <name evidence="2" type="ORF">FYJ29_08250</name>
</gene>
<dbReference type="EMBL" id="VULT01000012">
    <property type="protein sequence ID" value="MSS17744.1"/>
    <property type="molecule type" value="Genomic_DNA"/>
</dbReference>
<keyword evidence="3" id="KW-1185">Reference proteome</keyword>
<dbReference type="RefSeq" id="WP_154326419.1">
    <property type="nucleotide sequence ID" value="NZ_CP045696.1"/>
</dbReference>